<evidence type="ECO:0000256" key="2">
    <source>
        <dbReference type="SAM" id="Phobius"/>
    </source>
</evidence>
<feature type="region of interest" description="Disordered" evidence="1">
    <location>
        <begin position="29"/>
        <end position="48"/>
    </location>
</feature>
<dbReference type="Proteomes" id="UP000246964">
    <property type="component" value="Unassembled WGS sequence"/>
</dbReference>
<accession>A0A317QCA1</accession>
<keyword evidence="2" id="KW-0472">Membrane</keyword>
<keyword evidence="2" id="KW-0812">Transmembrane</keyword>
<dbReference type="RefSeq" id="WP_110075301.1">
    <property type="nucleotide sequence ID" value="NZ_QGTT01000003.1"/>
</dbReference>
<keyword evidence="2" id="KW-1133">Transmembrane helix</keyword>
<gene>
    <name evidence="3" type="ORF">DET45_10397</name>
</gene>
<organism evidence="3 4">
    <name type="scientific">Pseudidiomarina maritima</name>
    <dbReference type="NCBI Taxonomy" id="519453"/>
    <lineage>
        <taxon>Bacteria</taxon>
        <taxon>Pseudomonadati</taxon>
        <taxon>Pseudomonadota</taxon>
        <taxon>Gammaproteobacteria</taxon>
        <taxon>Alteromonadales</taxon>
        <taxon>Idiomarinaceae</taxon>
        <taxon>Pseudidiomarina</taxon>
    </lineage>
</organism>
<dbReference type="EMBL" id="QGTT01000003">
    <property type="protein sequence ID" value="PWW14405.1"/>
    <property type="molecule type" value="Genomic_DNA"/>
</dbReference>
<name>A0A317QCA1_9GAMM</name>
<dbReference type="OrthoDB" id="6241315at2"/>
<evidence type="ECO:0008006" key="5">
    <source>
        <dbReference type="Google" id="ProtNLM"/>
    </source>
</evidence>
<comment type="caution">
    <text evidence="3">The sequence shown here is derived from an EMBL/GenBank/DDBJ whole genome shotgun (WGS) entry which is preliminary data.</text>
</comment>
<feature type="transmembrane region" description="Helical" evidence="2">
    <location>
        <begin position="6"/>
        <end position="24"/>
    </location>
</feature>
<proteinExistence type="predicted"/>
<dbReference type="InterPro" id="IPR021550">
    <property type="entry name" value="DUF2897"/>
</dbReference>
<keyword evidence="4" id="KW-1185">Reference proteome</keyword>
<reference evidence="3 4" key="1">
    <citation type="submission" date="2018-05" db="EMBL/GenBank/DDBJ databases">
        <title>Freshwater and sediment microbial communities from various areas in North America, analyzing microbe dynamics in response to fracking.</title>
        <authorList>
            <person name="Lamendella R."/>
        </authorList>
    </citation>
    <scope>NUCLEOTIDE SEQUENCE [LARGE SCALE GENOMIC DNA]</scope>
    <source>
        <strain evidence="3 4">125B1</strain>
    </source>
</reference>
<evidence type="ECO:0000313" key="3">
    <source>
        <dbReference type="EMBL" id="PWW14405.1"/>
    </source>
</evidence>
<evidence type="ECO:0000256" key="1">
    <source>
        <dbReference type="SAM" id="MobiDB-lite"/>
    </source>
</evidence>
<evidence type="ECO:0000313" key="4">
    <source>
        <dbReference type="Proteomes" id="UP000246964"/>
    </source>
</evidence>
<protein>
    <recommendedName>
        <fullName evidence="5">DUF2897 family protein</fullName>
    </recommendedName>
</protein>
<dbReference type="Pfam" id="PF11446">
    <property type="entry name" value="DUF2897"/>
    <property type="match status" value="1"/>
</dbReference>
<dbReference type="AlphaFoldDB" id="A0A317QCA1"/>
<sequence>MVWIALLIVFGIVIGNIMLLRHTAPMKMPPKVEHSQRHDDDWDSDKDA</sequence>
<feature type="compositionally biased region" description="Basic and acidic residues" evidence="1">
    <location>
        <begin position="30"/>
        <end position="48"/>
    </location>
</feature>